<name>A0ABC9BFQ9_9POAL</name>
<feature type="domain" description="Ubiquitin-like protease family profile" evidence="5">
    <location>
        <begin position="750"/>
        <end position="926"/>
    </location>
</feature>
<evidence type="ECO:0000256" key="1">
    <source>
        <dbReference type="ARBA" id="ARBA00005234"/>
    </source>
</evidence>
<dbReference type="InterPro" id="IPR038765">
    <property type="entry name" value="Papain-like_cys_pep_sf"/>
</dbReference>
<dbReference type="AlphaFoldDB" id="A0ABC9BFQ9"/>
<comment type="similarity">
    <text evidence="1">Belongs to the peptidase C48 family.</text>
</comment>
<keyword evidence="3" id="KW-0378">Hydrolase</keyword>
<dbReference type="Gene3D" id="3.40.395.10">
    <property type="entry name" value="Adenoviral Proteinase, Chain A"/>
    <property type="match status" value="1"/>
</dbReference>
<dbReference type="PANTHER" id="PTHR34835">
    <property type="entry name" value="OS07G0283600 PROTEIN-RELATED"/>
    <property type="match status" value="1"/>
</dbReference>
<sequence length="964" mass="108937">MGDEMGSRRCTFAEIKELNGVDDGDIDEVLFQIYRKEKIKQMRTELGGSVLNEVMKAISDSKGNRGVNQHEHQQPFAHSSPKYFYEVISSLSGDQQKVINDNGFGSLLLYENCIVPQPFVTWIAQHIDVRTSEIFVKNNCIPFSKMTIHKILGQRIGGDALISDREAGKSYILAKFNLIELPTVKFFGDKIKNKEILADDELFICFLVVALCCFLCPNSNGLPSPKYMTAFKDLSCVAKLAWSLFIYECLIEAVSTCTGSIKSDKPIDEPGGCSYLLVVMYLDCLSFGNFDVPREIPRISVWKGSMIKFYSDLDEVKENKYGKRCFRDEIASAVDGNLSQHSTYAPSRLGFRPRLEALFGRMLNKQFVDGICEIFDAHCSKIPRKQQRLSENLIFALFKLLDDLTPDGVIQSDGDIRAQEPNIQHSVGNDHSGLPKSKSCGENEGHDVANLLNFNKEKEKLPNDDSNKENLIPVNCTSKGNSSVRVDRAVSFLLPNNAKRTNDDVGCSRNDCFIVPKKPNRPKKSIGVGSKATPFDIDRLENDDYIADPHPKKLCVDKSHPHVEVKVVDVFPNSVSSTPNSFISLEEIEVEACVGDDSFDNNTHKSDVNLKPQIAVKSPDVVFVKEERFIDRLKLMCDRSDKLYNKASGSLKQSCGGFSKDTEALKIDVQHKPFSKDNEPGETDVEHKTSPSMSVVNDEDLVPSKVDVLCADPPCLDSNAKFSVTPRERRNYAAVCKLACSRTYSKVDIIDIGGCKIKFFSLGDSMAPGGKICTYIINCLCRKFFLDERPTISLKHYFFSSLSDILMSDSDDYSYIEKCFNGASRVLALPLCENLFFPVLYNNHWFLFVVDLKNKWFLFLDSYYSKDDEYSVVARRKLIPHFRSAWNMFVGSDAEWQRFRIGYPHVPKQQNTLDCGIFVIKYMELWKFGCQIKHDFSHEDIPNIRIQILNDLLLSQHNKSNRGC</sequence>
<dbReference type="SUPFAM" id="SSF54001">
    <property type="entry name" value="Cysteine proteinases"/>
    <property type="match status" value="1"/>
</dbReference>
<gene>
    <name evidence="6" type="ORF">URODEC1_LOCUS64727</name>
</gene>
<dbReference type="PROSITE" id="PS50600">
    <property type="entry name" value="ULP_PROTEASE"/>
    <property type="match status" value="1"/>
</dbReference>
<evidence type="ECO:0000256" key="2">
    <source>
        <dbReference type="ARBA" id="ARBA00022670"/>
    </source>
</evidence>
<dbReference type="Pfam" id="PF02902">
    <property type="entry name" value="Peptidase_C48"/>
    <property type="match status" value="1"/>
</dbReference>
<dbReference type="EMBL" id="OZ075135">
    <property type="protein sequence ID" value="CAL5000198.1"/>
    <property type="molecule type" value="Genomic_DNA"/>
</dbReference>
<accession>A0ABC9BFQ9</accession>
<protein>
    <recommendedName>
        <fullName evidence="5">Ubiquitin-like protease family profile domain-containing protein</fullName>
    </recommendedName>
</protein>
<evidence type="ECO:0000313" key="6">
    <source>
        <dbReference type="EMBL" id="CAL5000198.1"/>
    </source>
</evidence>
<reference evidence="6" key="1">
    <citation type="submission" date="2024-10" db="EMBL/GenBank/DDBJ databases">
        <authorList>
            <person name="Ryan C."/>
        </authorList>
    </citation>
    <scope>NUCLEOTIDE SEQUENCE [LARGE SCALE GENOMIC DNA]</scope>
</reference>
<evidence type="ECO:0000259" key="5">
    <source>
        <dbReference type="PROSITE" id="PS50600"/>
    </source>
</evidence>
<dbReference type="Proteomes" id="UP001497457">
    <property type="component" value="Chromosome 25rd"/>
</dbReference>
<evidence type="ECO:0000313" key="7">
    <source>
        <dbReference type="Proteomes" id="UP001497457"/>
    </source>
</evidence>
<feature type="compositionally biased region" description="Basic and acidic residues" evidence="4">
    <location>
        <begin position="672"/>
        <end position="689"/>
    </location>
</feature>
<evidence type="ECO:0000256" key="4">
    <source>
        <dbReference type="SAM" id="MobiDB-lite"/>
    </source>
</evidence>
<proteinExistence type="inferred from homology"/>
<dbReference type="GO" id="GO:0006508">
    <property type="term" value="P:proteolysis"/>
    <property type="evidence" value="ECO:0007669"/>
    <property type="project" value="UniProtKB-KW"/>
</dbReference>
<feature type="region of interest" description="Disordered" evidence="4">
    <location>
        <begin position="672"/>
        <end position="691"/>
    </location>
</feature>
<dbReference type="InterPro" id="IPR003653">
    <property type="entry name" value="Peptidase_C48_C"/>
</dbReference>
<organism evidence="6 7">
    <name type="scientific">Urochloa decumbens</name>
    <dbReference type="NCBI Taxonomy" id="240449"/>
    <lineage>
        <taxon>Eukaryota</taxon>
        <taxon>Viridiplantae</taxon>
        <taxon>Streptophyta</taxon>
        <taxon>Embryophyta</taxon>
        <taxon>Tracheophyta</taxon>
        <taxon>Spermatophyta</taxon>
        <taxon>Magnoliopsida</taxon>
        <taxon>Liliopsida</taxon>
        <taxon>Poales</taxon>
        <taxon>Poaceae</taxon>
        <taxon>PACMAD clade</taxon>
        <taxon>Panicoideae</taxon>
        <taxon>Panicodae</taxon>
        <taxon>Paniceae</taxon>
        <taxon>Melinidinae</taxon>
        <taxon>Urochloa</taxon>
    </lineage>
</organism>
<keyword evidence="7" id="KW-1185">Reference proteome</keyword>
<evidence type="ECO:0000256" key="3">
    <source>
        <dbReference type="ARBA" id="ARBA00022801"/>
    </source>
</evidence>
<dbReference type="GO" id="GO:0008233">
    <property type="term" value="F:peptidase activity"/>
    <property type="evidence" value="ECO:0007669"/>
    <property type="project" value="UniProtKB-KW"/>
</dbReference>
<keyword evidence="2" id="KW-0645">Protease</keyword>
<dbReference type="PANTHER" id="PTHR34835:SF60">
    <property type="entry name" value="OS10G0490300 PROTEIN"/>
    <property type="match status" value="1"/>
</dbReference>